<evidence type="ECO:0000256" key="6">
    <source>
        <dbReference type="PIRSR" id="PIRSR617867-1"/>
    </source>
</evidence>
<dbReference type="AlphaFoldDB" id="A0A099W9F3"/>
<organism evidence="8 9">
    <name type="scientific">Listeria booriae</name>
    <dbReference type="NCBI Taxonomy" id="1552123"/>
    <lineage>
        <taxon>Bacteria</taxon>
        <taxon>Bacillati</taxon>
        <taxon>Bacillota</taxon>
        <taxon>Bacilli</taxon>
        <taxon>Bacillales</taxon>
        <taxon>Listeriaceae</taxon>
        <taxon>Listeria</taxon>
    </lineage>
</organism>
<dbReference type="OrthoDB" id="9784339at2"/>
<dbReference type="STRING" id="1552123.EP57_09400"/>
<dbReference type="EC" id="3.1.3.48" evidence="2"/>
<dbReference type="FunFam" id="3.40.50.2300:FF:000113">
    <property type="entry name" value="Low molecular weight protein-tyrosine-phosphatase"/>
    <property type="match status" value="1"/>
</dbReference>
<evidence type="ECO:0000256" key="2">
    <source>
        <dbReference type="ARBA" id="ARBA00013064"/>
    </source>
</evidence>
<feature type="active site" evidence="6">
    <location>
        <position position="15"/>
    </location>
</feature>
<dbReference type="Proteomes" id="UP000029844">
    <property type="component" value="Unassembled WGS sequence"/>
</dbReference>
<comment type="catalytic activity">
    <reaction evidence="5">
        <text>O-phospho-L-tyrosyl-[protein] + H2O = L-tyrosyl-[protein] + phosphate</text>
        <dbReference type="Rhea" id="RHEA:10684"/>
        <dbReference type="Rhea" id="RHEA-COMP:10136"/>
        <dbReference type="Rhea" id="RHEA-COMP:20101"/>
        <dbReference type="ChEBI" id="CHEBI:15377"/>
        <dbReference type="ChEBI" id="CHEBI:43474"/>
        <dbReference type="ChEBI" id="CHEBI:46858"/>
        <dbReference type="ChEBI" id="CHEBI:61978"/>
        <dbReference type="EC" id="3.1.3.48"/>
    </reaction>
</comment>
<dbReference type="SUPFAM" id="SSF52788">
    <property type="entry name" value="Phosphotyrosine protein phosphatases I"/>
    <property type="match status" value="1"/>
</dbReference>
<evidence type="ECO:0000256" key="3">
    <source>
        <dbReference type="ARBA" id="ARBA00022801"/>
    </source>
</evidence>
<sequence>MVVRVLFVCLGNICRSPMAEGMFRAKVDAAGLSDAIRIDSAATGNWNLGNPPHRGTQQVLTKHGIDYSQMRARLIDKDDFADFDYVIGMDGSNMQDLEALKPLESDVALKKLMDFAPDEGQHDVPDPYYTGNFAETERLVSAGCDGLLKAIREKFSL</sequence>
<dbReference type="Gene3D" id="3.40.50.2300">
    <property type="match status" value="1"/>
</dbReference>
<comment type="similarity">
    <text evidence="1">Belongs to the low molecular weight phosphotyrosine protein phosphatase family.</text>
</comment>
<feature type="active site" description="Nucleophile" evidence="6">
    <location>
        <position position="9"/>
    </location>
</feature>
<gene>
    <name evidence="8" type="ORF">EP57_09400</name>
</gene>
<dbReference type="PANTHER" id="PTHR11717:SF7">
    <property type="entry name" value="LOW MOLECULAR WEIGHT PHOSPHOTYROSINE PROTEIN PHOSPHATASE"/>
    <property type="match status" value="1"/>
</dbReference>
<reference evidence="8 9" key="1">
    <citation type="submission" date="2014-05" db="EMBL/GenBank/DDBJ databases">
        <title>Novel Listeriaceae from food processing environments.</title>
        <authorList>
            <person name="den Bakker H.C."/>
        </authorList>
    </citation>
    <scope>NUCLEOTIDE SEQUENCE [LARGE SCALE GENOMIC DNA]</scope>
    <source>
        <strain evidence="8 9">FSL A5-0281</strain>
    </source>
</reference>
<accession>A0A099W9F3</accession>
<dbReference type="InterPro" id="IPR017867">
    <property type="entry name" value="Tyr_phospatase_low_mol_wt"/>
</dbReference>
<dbReference type="RefSeq" id="WP_036085980.1">
    <property type="nucleotide sequence ID" value="NZ_CBCSHQ010000004.1"/>
</dbReference>
<dbReference type="eggNOG" id="COG0394">
    <property type="taxonomic scope" value="Bacteria"/>
</dbReference>
<evidence type="ECO:0000313" key="9">
    <source>
        <dbReference type="Proteomes" id="UP000029844"/>
    </source>
</evidence>
<dbReference type="GO" id="GO:0004725">
    <property type="term" value="F:protein tyrosine phosphatase activity"/>
    <property type="evidence" value="ECO:0007669"/>
    <property type="project" value="UniProtKB-EC"/>
</dbReference>
<keyword evidence="3" id="KW-0378">Hydrolase</keyword>
<feature type="domain" description="Phosphotyrosine protein phosphatase I" evidence="7">
    <location>
        <begin position="3"/>
        <end position="150"/>
    </location>
</feature>
<dbReference type="InterPro" id="IPR023485">
    <property type="entry name" value="Ptyr_pPase"/>
</dbReference>
<feature type="active site" description="Proton donor" evidence="6">
    <location>
        <position position="126"/>
    </location>
</feature>
<dbReference type="EMBL" id="JNFA01000023">
    <property type="protein sequence ID" value="KGL40760.1"/>
    <property type="molecule type" value="Genomic_DNA"/>
</dbReference>
<name>A0A099W9F3_9LIST</name>
<keyword evidence="9" id="KW-1185">Reference proteome</keyword>
<keyword evidence="4" id="KW-0904">Protein phosphatase</keyword>
<evidence type="ECO:0000256" key="5">
    <source>
        <dbReference type="ARBA" id="ARBA00051722"/>
    </source>
</evidence>
<dbReference type="PANTHER" id="PTHR11717">
    <property type="entry name" value="LOW MOLECULAR WEIGHT PROTEIN TYROSINE PHOSPHATASE"/>
    <property type="match status" value="1"/>
</dbReference>
<proteinExistence type="inferred from homology"/>
<dbReference type="Pfam" id="PF01451">
    <property type="entry name" value="LMWPc"/>
    <property type="match status" value="1"/>
</dbReference>
<evidence type="ECO:0000259" key="7">
    <source>
        <dbReference type="SMART" id="SM00226"/>
    </source>
</evidence>
<evidence type="ECO:0000256" key="1">
    <source>
        <dbReference type="ARBA" id="ARBA00011063"/>
    </source>
</evidence>
<evidence type="ECO:0000313" key="8">
    <source>
        <dbReference type="EMBL" id="KGL40760.1"/>
    </source>
</evidence>
<comment type="caution">
    <text evidence="8">The sequence shown here is derived from an EMBL/GenBank/DDBJ whole genome shotgun (WGS) entry which is preliminary data.</text>
</comment>
<dbReference type="SMART" id="SM00226">
    <property type="entry name" value="LMWPc"/>
    <property type="match status" value="1"/>
</dbReference>
<dbReference type="CDD" id="cd16343">
    <property type="entry name" value="LMWPTP"/>
    <property type="match status" value="1"/>
</dbReference>
<protein>
    <recommendedName>
        <fullName evidence="2">protein-tyrosine-phosphatase</fullName>
        <ecNumber evidence="2">3.1.3.48</ecNumber>
    </recommendedName>
</protein>
<dbReference type="InterPro" id="IPR036196">
    <property type="entry name" value="Ptyr_pPase_sf"/>
</dbReference>
<dbReference type="PRINTS" id="PR00719">
    <property type="entry name" value="LMWPTPASE"/>
</dbReference>
<evidence type="ECO:0000256" key="4">
    <source>
        <dbReference type="ARBA" id="ARBA00022912"/>
    </source>
</evidence>
<dbReference type="GeneID" id="58717587"/>
<dbReference type="InterPro" id="IPR050438">
    <property type="entry name" value="LMW_PTPase"/>
</dbReference>